<dbReference type="EC" id="2.4.1.141" evidence="3"/>
<keyword evidence="6 9" id="KW-0808">Transferase</keyword>
<name>A0A087TPQ1_STEMI</name>
<dbReference type="STRING" id="407821.A0A087TPQ1"/>
<dbReference type="Pfam" id="PF04101">
    <property type="entry name" value="Glyco_tran_28_C"/>
    <property type="match status" value="1"/>
</dbReference>
<dbReference type="SUPFAM" id="SSF53756">
    <property type="entry name" value="UDP-Glycosyltransferase/glycogen phosphorylase"/>
    <property type="match status" value="1"/>
</dbReference>
<protein>
    <recommendedName>
        <fullName evidence="4">UDP-N-acetylglucosamine transferase subunit ALG13</fullName>
        <ecNumber evidence="3">2.4.1.141</ecNumber>
    </recommendedName>
</protein>
<dbReference type="OrthoDB" id="20273at2759"/>
<organism evidence="9 10">
    <name type="scientific">Stegodyphus mimosarum</name>
    <name type="common">African social velvet spider</name>
    <dbReference type="NCBI Taxonomy" id="407821"/>
    <lineage>
        <taxon>Eukaryota</taxon>
        <taxon>Metazoa</taxon>
        <taxon>Ecdysozoa</taxon>
        <taxon>Arthropoda</taxon>
        <taxon>Chelicerata</taxon>
        <taxon>Arachnida</taxon>
        <taxon>Araneae</taxon>
        <taxon>Araneomorphae</taxon>
        <taxon>Entelegynae</taxon>
        <taxon>Eresoidea</taxon>
        <taxon>Eresidae</taxon>
        <taxon>Stegodyphus</taxon>
    </lineage>
</organism>
<evidence type="ECO:0000256" key="1">
    <source>
        <dbReference type="ARBA" id="ARBA00004240"/>
    </source>
</evidence>
<evidence type="ECO:0000256" key="7">
    <source>
        <dbReference type="ARBA" id="ARBA00022824"/>
    </source>
</evidence>
<dbReference type="Proteomes" id="UP000054359">
    <property type="component" value="Unassembled WGS sequence"/>
</dbReference>
<dbReference type="PANTHER" id="PTHR12867:SF6">
    <property type="entry name" value="N-ACETYLGLUCOSAMINYLDIPHOSPHODOLICHOL N-ACETYLGLUCOSAMINYLTRANSFERASE"/>
    <property type="match status" value="1"/>
</dbReference>
<feature type="domain" description="Glycosyl transferase family 28 C-terminal" evidence="8">
    <location>
        <begin position="3"/>
        <end position="137"/>
    </location>
</feature>
<sequence length="161" mass="17916">MSVFVTVGSTSFDNLIRSVSSSDILNLVASKGFEKIIFQIGRGSVIPETSTIIEIEWFRFKDDITDYIKNASLVVGHGGAGTILESLINRKPLISVLNETLMDNHQGELANQLAKEGYLKCCTCATLYNTLRDYFADKYLVPYISEPHMFSAFLEQAMGFV</sequence>
<dbReference type="InterPro" id="IPR039042">
    <property type="entry name" value="Alg13-like"/>
</dbReference>
<dbReference type="GO" id="GO:0005783">
    <property type="term" value="C:endoplasmic reticulum"/>
    <property type="evidence" value="ECO:0007669"/>
    <property type="project" value="UniProtKB-SubCell"/>
</dbReference>
<dbReference type="GO" id="GO:0004577">
    <property type="term" value="F:N-acetylglucosaminyldiphosphodolichol N-acetylglucosaminyltransferase activity"/>
    <property type="evidence" value="ECO:0007669"/>
    <property type="project" value="UniProtKB-EC"/>
</dbReference>
<keyword evidence="5" id="KW-0328">Glycosyltransferase</keyword>
<feature type="non-terminal residue" evidence="9">
    <location>
        <position position="161"/>
    </location>
</feature>
<accession>A0A087TPQ1</accession>
<dbReference type="PANTHER" id="PTHR12867">
    <property type="entry name" value="GLYCOSYL TRANSFERASE-RELATED"/>
    <property type="match status" value="1"/>
</dbReference>
<comment type="subcellular location">
    <subcellularLocation>
        <location evidence="1">Endoplasmic reticulum</location>
    </subcellularLocation>
</comment>
<reference evidence="9 10" key="1">
    <citation type="submission" date="2013-11" db="EMBL/GenBank/DDBJ databases">
        <title>Genome sequencing of Stegodyphus mimosarum.</title>
        <authorList>
            <person name="Bechsgaard J."/>
        </authorList>
    </citation>
    <scope>NUCLEOTIDE SEQUENCE [LARGE SCALE GENOMIC DNA]</scope>
</reference>
<keyword evidence="7" id="KW-0256">Endoplasmic reticulum</keyword>
<comment type="similarity">
    <text evidence="2">Belongs to the glycosyltransferase 28 family.</text>
</comment>
<evidence type="ECO:0000313" key="10">
    <source>
        <dbReference type="Proteomes" id="UP000054359"/>
    </source>
</evidence>
<dbReference type="OMA" id="YCKPSQL"/>
<evidence type="ECO:0000256" key="2">
    <source>
        <dbReference type="ARBA" id="ARBA00006962"/>
    </source>
</evidence>
<proteinExistence type="inferred from homology"/>
<gene>
    <name evidence="9" type="ORF">X975_05944</name>
</gene>
<evidence type="ECO:0000256" key="4">
    <source>
        <dbReference type="ARBA" id="ARBA00017468"/>
    </source>
</evidence>
<dbReference type="AlphaFoldDB" id="A0A087TPQ1"/>
<dbReference type="GO" id="GO:0006488">
    <property type="term" value="P:dolichol-linked oligosaccharide biosynthetic process"/>
    <property type="evidence" value="ECO:0007669"/>
    <property type="project" value="InterPro"/>
</dbReference>
<dbReference type="EMBL" id="KK116217">
    <property type="protein sequence ID" value="KFM67090.1"/>
    <property type="molecule type" value="Genomic_DNA"/>
</dbReference>
<evidence type="ECO:0000256" key="3">
    <source>
        <dbReference type="ARBA" id="ARBA00012614"/>
    </source>
</evidence>
<evidence type="ECO:0000256" key="6">
    <source>
        <dbReference type="ARBA" id="ARBA00022679"/>
    </source>
</evidence>
<dbReference type="InterPro" id="IPR007235">
    <property type="entry name" value="Glyco_trans_28_C"/>
</dbReference>
<keyword evidence="10" id="KW-1185">Reference proteome</keyword>
<evidence type="ECO:0000256" key="5">
    <source>
        <dbReference type="ARBA" id="ARBA00022676"/>
    </source>
</evidence>
<evidence type="ECO:0000313" key="9">
    <source>
        <dbReference type="EMBL" id="KFM67090.1"/>
    </source>
</evidence>
<dbReference type="Gene3D" id="3.40.50.2000">
    <property type="entry name" value="Glycogen Phosphorylase B"/>
    <property type="match status" value="1"/>
</dbReference>
<evidence type="ECO:0000259" key="8">
    <source>
        <dbReference type="Pfam" id="PF04101"/>
    </source>
</evidence>